<evidence type="ECO:0000256" key="2">
    <source>
        <dbReference type="SAM" id="MobiDB-lite"/>
    </source>
</evidence>
<evidence type="ECO:0000313" key="3">
    <source>
        <dbReference type="EnsemblMetazoa" id="XP_028519031.1"/>
    </source>
</evidence>
<keyword evidence="1" id="KW-0175">Coiled coil</keyword>
<evidence type="ECO:0000256" key="1">
    <source>
        <dbReference type="SAM" id="Coils"/>
    </source>
</evidence>
<reference evidence="3" key="1">
    <citation type="submission" date="2022-11" db="UniProtKB">
        <authorList>
            <consortium name="EnsemblMetazoa"/>
        </authorList>
    </citation>
    <scope>IDENTIFICATION</scope>
</reference>
<name>A0A913YY64_EXADI</name>
<feature type="region of interest" description="Disordered" evidence="2">
    <location>
        <begin position="1"/>
        <end position="34"/>
    </location>
</feature>
<dbReference type="KEGG" id="epa:114576496"/>
<dbReference type="PANTHER" id="PTHR11505">
    <property type="entry name" value="L1 TRANSPOSABLE ELEMENT-RELATED"/>
    <property type="match status" value="1"/>
</dbReference>
<sequence length="269" mass="31449">MPPKNKRLASELDFSKTSTPMKPSSKQSKFQDEEEEISLKSMYKMLQDMNKKLEKLGDIERHLARVDQDIKDLKKSCEYAHESYEELKKEQEEEGKAIRKLEERIDKIEEENKKLKDDTIDLRARSMRNNLLFYNIPEEEDEARNSKSLIEGVIEDIGLDVSLIEIDRAHRIGKKTSGKPRPIVSKFLRYQDREEVRRNAYKLKGSKVGIAEQFPKEIAEKRKELYPIYKKAKSEGKKARMIKDQLYVEGQRYTAGPPRPGLWGNAIFP</sequence>
<protein>
    <recommendedName>
        <fullName evidence="5">Unc-13-like C</fullName>
    </recommendedName>
</protein>
<dbReference type="RefSeq" id="XP_028519031.1">
    <property type="nucleotide sequence ID" value="XM_028663230.1"/>
</dbReference>
<dbReference type="Gene3D" id="3.30.70.1820">
    <property type="entry name" value="L1 transposable element, RRM domain"/>
    <property type="match status" value="1"/>
</dbReference>
<evidence type="ECO:0008006" key="5">
    <source>
        <dbReference type="Google" id="ProtNLM"/>
    </source>
</evidence>
<organism evidence="3 4">
    <name type="scientific">Exaiptasia diaphana</name>
    <name type="common">Tropical sea anemone</name>
    <name type="synonym">Aiptasia pulchella</name>
    <dbReference type="NCBI Taxonomy" id="2652724"/>
    <lineage>
        <taxon>Eukaryota</taxon>
        <taxon>Metazoa</taxon>
        <taxon>Cnidaria</taxon>
        <taxon>Anthozoa</taxon>
        <taxon>Hexacorallia</taxon>
        <taxon>Actiniaria</taxon>
        <taxon>Aiptasiidae</taxon>
        <taxon>Exaiptasia</taxon>
    </lineage>
</organism>
<keyword evidence="4" id="KW-1185">Reference proteome</keyword>
<feature type="compositionally biased region" description="Low complexity" evidence="2">
    <location>
        <begin position="15"/>
        <end position="28"/>
    </location>
</feature>
<dbReference type="GeneID" id="114576496"/>
<evidence type="ECO:0000313" key="4">
    <source>
        <dbReference type="Proteomes" id="UP000887567"/>
    </source>
</evidence>
<dbReference type="InterPro" id="IPR004244">
    <property type="entry name" value="Transposase_22"/>
</dbReference>
<dbReference type="AlphaFoldDB" id="A0A913YY64"/>
<dbReference type="Proteomes" id="UP000887567">
    <property type="component" value="Unplaced"/>
</dbReference>
<accession>A0A913YY64</accession>
<feature type="coiled-coil region" evidence="1">
    <location>
        <begin position="56"/>
        <end position="125"/>
    </location>
</feature>
<dbReference type="OrthoDB" id="5988707at2759"/>
<dbReference type="OMA" id="CEYAHES"/>
<dbReference type="EnsemblMetazoa" id="XM_028663230.1">
    <property type="protein sequence ID" value="XP_028519031.1"/>
    <property type="gene ID" value="LOC114576496"/>
</dbReference>
<proteinExistence type="predicted"/>